<dbReference type="CDD" id="cd17574">
    <property type="entry name" value="REC_OmpR"/>
    <property type="match status" value="1"/>
</dbReference>
<keyword evidence="4 7" id="KW-0238">DNA-binding</keyword>
<dbReference type="Pfam" id="PF00072">
    <property type="entry name" value="Response_reg"/>
    <property type="match status" value="1"/>
</dbReference>
<dbReference type="OrthoDB" id="9802426at2"/>
<dbReference type="Proteomes" id="UP000256478">
    <property type="component" value="Unassembled WGS sequence"/>
</dbReference>
<feature type="domain" description="Response regulatory" evidence="8">
    <location>
        <begin position="2"/>
        <end position="116"/>
    </location>
</feature>
<dbReference type="EMBL" id="QUOU01000001">
    <property type="protein sequence ID" value="REL26957.1"/>
    <property type="molecule type" value="Genomic_DNA"/>
</dbReference>
<evidence type="ECO:0000256" key="2">
    <source>
        <dbReference type="ARBA" id="ARBA00023012"/>
    </source>
</evidence>
<comment type="caution">
    <text evidence="10">The sequence shown here is derived from an EMBL/GenBank/DDBJ whole genome shotgun (WGS) entry which is preliminary data.</text>
</comment>
<dbReference type="SMART" id="SM00448">
    <property type="entry name" value="REC"/>
    <property type="match status" value="1"/>
</dbReference>
<dbReference type="AlphaFoldDB" id="A0A3E0TRJ4"/>
<dbReference type="SMART" id="SM00862">
    <property type="entry name" value="Trans_reg_C"/>
    <property type="match status" value="1"/>
</dbReference>
<dbReference type="PANTHER" id="PTHR48111:SF22">
    <property type="entry name" value="REGULATOR OF RPOS"/>
    <property type="match status" value="1"/>
</dbReference>
<dbReference type="CDD" id="cd00383">
    <property type="entry name" value="trans_reg_C"/>
    <property type="match status" value="1"/>
</dbReference>
<dbReference type="InterPro" id="IPR011006">
    <property type="entry name" value="CheY-like_superfamily"/>
</dbReference>
<dbReference type="InterPro" id="IPR001789">
    <property type="entry name" value="Sig_transdc_resp-reg_receiver"/>
</dbReference>
<keyword evidence="3" id="KW-0805">Transcription regulation</keyword>
<evidence type="ECO:0000256" key="7">
    <source>
        <dbReference type="PROSITE-ProRule" id="PRU01091"/>
    </source>
</evidence>
<keyword evidence="1 6" id="KW-0597">Phosphoprotein</keyword>
<keyword evidence="2" id="KW-0902">Two-component regulatory system</keyword>
<dbReference type="Gene3D" id="3.40.50.2300">
    <property type="match status" value="1"/>
</dbReference>
<feature type="domain" description="OmpR/PhoB-type" evidence="9">
    <location>
        <begin position="125"/>
        <end position="222"/>
    </location>
</feature>
<keyword evidence="5" id="KW-0804">Transcription</keyword>
<dbReference type="GO" id="GO:0000156">
    <property type="term" value="F:phosphorelay response regulator activity"/>
    <property type="evidence" value="ECO:0007669"/>
    <property type="project" value="TreeGrafter"/>
</dbReference>
<evidence type="ECO:0000259" key="8">
    <source>
        <dbReference type="PROSITE" id="PS50110"/>
    </source>
</evidence>
<dbReference type="RefSeq" id="WP_116008058.1">
    <property type="nucleotide sequence ID" value="NZ_QUOU01000001.1"/>
</dbReference>
<dbReference type="SUPFAM" id="SSF52172">
    <property type="entry name" value="CheY-like"/>
    <property type="match status" value="1"/>
</dbReference>
<dbReference type="Pfam" id="PF00486">
    <property type="entry name" value="Trans_reg_C"/>
    <property type="match status" value="1"/>
</dbReference>
<gene>
    <name evidence="10" type="ORF">DXX93_10490</name>
</gene>
<accession>A0A3E0TRJ4</accession>
<evidence type="ECO:0000256" key="4">
    <source>
        <dbReference type="ARBA" id="ARBA00023125"/>
    </source>
</evidence>
<proteinExistence type="predicted"/>
<evidence type="ECO:0000256" key="1">
    <source>
        <dbReference type="ARBA" id="ARBA00022553"/>
    </source>
</evidence>
<dbReference type="InterPro" id="IPR036388">
    <property type="entry name" value="WH-like_DNA-bd_sf"/>
</dbReference>
<feature type="modified residue" description="4-aspartylphosphate" evidence="6">
    <location>
        <position position="51"/>
    </location>
</feature>
<dbReference type="InterPro" id="IPR039420">
    <property type="entry name" value="WalR-like"/>
</dbReference>
<dbReference type="Gene3D" id="6.10.250.690">
    <property type="match status" value="1"/>
</dbReference>
<evidence type="ECO:0000256" key="5">
    <source>
        <dbReference type="ARBA" id="ARBA00023163"/>
    </source>
</evidence>
<dbReference type="InterPro" id="IPR016032">
    <property type="entry name" value="Sig_transdc_resp-reg_C-effctor"/>
</dbReference>
<protein>
    <submittedName>
        <fullName evidence="10">DNA-binding response regulator</fullName>
    </submittedName>
</protein>
<evidence type="ECO:0000313" key="11">
    <source>
        <dbReference type="Proteomes" id="UP000256478"/>
    </source>
</evidence>
<dbReference type="Gene3D" id="1.10.10.10">
    <property type="entry name" value="Winged helix-like DNA-binding domain superfamily/Winged helix DNA-binding domain"/>
    <property type="match status" value="1"/>
</dbReference>
<evidence type="ECO:0000256" key="3">
    <source>
        <dbReference type="ARBA" id="ARBA00023015"/>
    </source>
</evidence>
<name>A0A3E0TRJ4_9GAMM</name>
<dbReference type="PANTHER" id="PTHR48111">
    <property type="entry name" value="REGULATOR OF RPOS"/>
    <property type="match status" value="1"/>
</dbReference>
<dbReference type="GO" id="GO:0032993">
    <property type="term" value="C:protein-DNA complex"/>
    <property type="evidence" value="ECO:0007669"/>
    <property type="project" value="TreeGrafter"/>
</dbReference>
<dbReference type="PROSITE" id="PS50110">
    <property type="entry name" value="RESPONSE_REGULATORY"/>
    <property type="match status" value="1"/>
</dbReference>
<dbReference type="GO" id="GO:0005829">
    <property type="term" value="C:cytosol"/>
    <property type="evidence" value="ECO:0007669"/>
    <property type="project" value="TreeGrafter"/>
</dbReference>
<dbReference type="SUPFAM" id="SSF46894">
    <property type="entry name" value="C-terminal effector domain of the bipartite response regulators"/>
    <property type="match status" value="1"/>
</dbReference>
<evidence type="ECO:0000256" key="6">
    <source>
        <dbReference type="PROSITE-ProRule" id="PRU00169"/>
    </source>
</evidence>
<dbReference type="InterPro" id="IPR001867">
    <property type="entry name" value="OmpR/PhoB-type_DNA-bd"/>
</dbReference>
<evidence type="ECO:0000259" key="9">
    <source>
        <dbReference type="PROSITE" id="PS51755"/>
    </source>
</evidence>
<evidence type="ECO:0000313" key="10">
    <source>
        <dbReference type="EMBL" id="REL26957.1"/>
    </source>
</evidence>
<dbReference type="FunFam" id="3.40.50.2300:FF:000001">
    <property type="entry name" value="DNA-binding response regulator PhoB"/>
    <property type="match status" value="1"/>
</dbReference>
<sequence>MKILLIEDSQQIAEVIFDYFEAKGVVLDYAANGKHGLQLAQTEKFDCIILDLMLPSIDGISVCKALRADGDNTPIVMLTARDTHSDELLGFDVGADDYIVKPFDLALLEARINSLVRRHCGNGFNNEINQSGIRLDLKTYQVWRDNTEIKLNPSCFKILKLLLERAPNLVSRSEIEQMLWPEEPPEQDVLRKHIHQLRVKIDKPFAVDVIKTIPKLGYQISGET</sequence>
<dbReference type="PROSITE" id="PS51755">
    <property type="entry name" value="OMPR_PHOB"/>
    <property type="match status" value="1"/>
</dbReference>
<dbReference type="GO" id="GO:0006355">
    <property type="term" value="P:regulation of DNA-templated transcription"/>
    <property type="evidence" value="ECO:0007669"/>
    <property type="project" value="InterPro"/>
</dbReference>
<organism evidence="10 11">
    <name type="scientific">Thalassotalea euphylliae</name>
    <dbReference type="NCBI Taxonomy" id="1655234"/>
    <lineage>
        <taxon>Bacteria</taxon>
        <taxon>Pseudomonadati</taxon>
        <taxon>Pseudomonadota</taxon>
        <taxon>Gammaproteobacteria</taxon>
        <taxon>Alteromonadales</taxon>
        <taxon>Colwelliaceae</taxon>
        <taxon>Thalassotalea</taxon>
    </lineage>
</organism>
<reference evidence="10 11" key="1">
    <citation type="submission" date="2018-08" db="EMBL/GenBank/DDBJ databases">
        <title>Thalassotalea euphylliae genome.</title>
        <authorList>
            <person name="Summers S."/>
            <person name="Rice S.A."/>
            <person name="Freckelton M.L."/>
            <person name="Nedved B.T."/>
            <person name="Hadfield M.G."/>
        </authorList>
    </citation>
    <scope>NUCLEOTIDE SEQUENCE [LARGE SCALE GENOMIC DNA]</scope>
    <source>
        <strain evidence="10 11">H1</strain>
    </source>
</reference>
<feature type="DNA-binding region" description="OmpR/PhoB-type" evidence="7">
    <location>
        <begin position="125"/>
        <end position="222"/>
    </location>
</feature>
<dbReference type="GO" id="GO:0000976">
    <property type="term" value="F:transcription cis-regulatory region binding"/>
    <property type="evidence" value="ECO:0007669"/>
    <property type="project" value="TreeGrafter"/>
</dbReference>